<dbReference type="EMBL" id="PIFK01000123">
    <property type="protein sequence ID" value="PTP16875.1"/>
    <property type="molecule type" value="Genomic_DNA"/>
</dbReference>
<reference evidence="1" key="2">
    <citation type="submission" date="2016-07" db="EMBL/GenBank/DDBJ databases">
        <authorList>
            <person name="Wan K."/>
            <person name="Booth B."/>
            <person name="Spirohn K."/>
            <person name="Hao T."/>
            <person name="Hu Y."/>
            <person name="Calderwood M."/>
            <person name="Hill D."/>
            <person name="Mohr S."/>
            <person name="Vidal M."/>
            <person name="Celniker S."/>
            <person name="Perrimon N."/>
        </authorList>
    </citation>
    <scope>NUCLEOTIDE SEQUENCE</scope>
    <source>
        <strain evidence="1">10N.261.48.B5</strain>
    </source>
</reference>
<dbReference type="Proteomes" id="UP000244197">
    <property type="component" value="Unassembled WGS sequence"/>
</dbReference>
<protein>
    <submittedName>
        <fullName evidence="1">Uncharacterized protein</fullName>
    </submittedName>
</protein>
<reference evidence="2 4" key="3">
    <citation type="submission" date="2017-11" db="EMBL/GenBank/DDBJ databases">
        <title>Population delineation of vibrios coincides with oyster pathogenicity.</title>
        <authorList>
            <person name="Bruto M."/>
            <person name="Labreuche Y."/>
            <person name="James A."/>
            <person name="Piel D."/>
            <person name="Chenivesse S."/>
            <person name="Petton B."/>
            <person name="Polz M.F."/>
            <person name="Le Roux F."/>
        </authorList>
    </citation>
    <scope>NUCLEOTIDE SEQUENCE [LARGE SCALE GENOMIC DNA]</scope>
    <source>
        <strain evidence="2 4">FF_144</strain>
    </source>
</reference>
<evidence type="ECO:0000313" key="2">
    <source>
        <dbReference type="EMBL" id="PTP16875.1"/>
    </source>
</evidence>
<gene>
    <name evidence="1" type="ORF">BCT54_10420</name>
    <name evidence="2" type="ORF">CWO07_25850</name>
</gene>
<evidence type="ECO:0000313" key="1">
    <source>
        <dbReference type="EMBL" id="PMM41472.1"/>
    </source>
</evidence>
<accession>A0A2N7F894</accession>
<evidence type="ECO:0000313" key="4">
    <source>
        <dbReference type="Proteomes" id="UP000244197"/>
    </source>
</evidence>
<reference evidence="1" key="4">
    <citation type="journal article" date="2018" name="Nature">
        <title>A major lineage of non-tailed dsDNA viruses as unrecognized killers of marine bacteria.</title>
        <authorList>
            <person name="Kauffman K.M."/>
            <person name="Hussain F.A."/>
            <person name="Yang J."/>
            <person name="Arevalo P."/>
            <person name="Brown J.M."/>
            <person name="Chang W.K."/>
            <person name="VanInsberghe D."/>
            <person name="Elsherbini J."/>
            <person name="Sharma R.S."/>
            <person name="Cutler M.B."/>
            <person name="Kelly L."/>
            <person name="Polz M.F."/>
        </authorList>
    </citation>
    <scope>NUCLEOTIDE SEQUENCE</scope>
    <source>
        <strain evidence="1">10N.261.48.B5</strain>
    </source>
</reference>
<dbReference type="Proteomes" id="UP000235533">
    <property type="component" value="Unassembled WGS sequence"/>
</dbReference>
<reference evidence="3" key="1">
    <citation type="submission" date="2016-07" db="EMBL/GenBank/DDBJ databases">
        <title>Nontailed viruses are major unrecognized killers of bacteria in the ocean.</title>
        <authorList>
            <person name="Kauffman K."/>
            <person name="Hussain F."/>
            <person name="Yang J."/>
            <person name="Arevalo P."/>
            <person name="Brown J."/>
            <person name="Cutler M."/>
            <person name="Kelly L."/>
            <person name="Polz M.F."/>
        </authorList>
    </citation>
    <scope>NUCLEOTIDE SEQUENCE [LARGE SCALE GENOMIC DNA]</scope>
    <source>
        <strain evidence="3">10N.261.48.B5</strain>
    </source>
</reference>
<organism evidence="1 3">
    <name type="scientific">Vibrio splendidus</name>
    <dbReference type="NCBI Taxonomy" id="29497"/>
    <lineage>
        <taxon>Bacteria</taxon>
        <taxon>Pseudomonadati</taxon>
        <taxon>Pseudomonadota</taxon>
        <taxon>Gammaproteobacteria</taxon>
        <taxon>Vibrionales</taxon>
        <taxon>Vibrionaceae</taxon>
        <taxon>Vibrio</taxon>
    </lineage>
</organism>
<evidence type="ECO:0000313" key="3">
    <source>
        <dbReference type="Proteomes" id="UP000235533"/>
    </source>
</evidence>
<dbReference type="AlphaFoldDB" id="A0A2N7F894"/>
<proteinExistence type="predicted"/>
<sequence length="73" mass="8413">MNESNYPTLMHVENINSLESLLFDKDAEGLHLFCSFNREELNPEIINKLQHSQFNSISFNNAKAIYPDGPRDT</sequence>
<name>A0A2N7F894_VIBSP</name>
<dbReference type="EMBL" id="MCZF01000284">
    <property type="protein sequence ID" value="PMM41472.1"/>
    <property type="molecule type" value="Genomic_DNA"/>
</dbReference>
<comment type="caution">
    <text evidence="1">The sequence shown here is derived from an EMBL/GenBank/DDBJ whole genome shotgun (WGS) entry which is preliminary data.</text>
</comment>